<protein>
    <submittedName>
        <fullName evidence="5">Amino acid ABC transporter ATPase</fullName>
    </submittedName>
</protein>
<dbReference type="FunFam" id="3.40.50.300:FF:000020">
    <property type="entry name" value="Amino acid ABC transporter ATP-binding component"/>
    <property type="match status" value="1"/>
</dbReference>
<dbReference type="Pfam" id="PF00005">
    <property type="entry name" value="ABC_tran"/>
    <property type="match status" value="1"/>
</dbReference>
<dbReference type="InterPro" id="IPR030679">
    <property type="entry name" value="ABC_ATPase_HisP-typ"/>
</dbReference>
<evidence type="ECO:0000313" key="6">
    <source>
        <dbReference type="Proteomes" id="UP000061660"/>
    </source>
</evidence>
<dbReference type="PROSITE" id="PS50893">
    <property type="entry name" value="ABC_TRANSPORTER_2"/>
    <property type="match status" value="1"/>
</dbReference>
<comment type="similarity">
    <text evidence="1">Belongs to the ABC transporter superfamily.</text>
</comment>
<reference evidence="5 6" key="2">
    <citation type="journal article" date="2016" name="Genome Announc.">
        <title>Complete Genome Sequences of Two Interactive Moderate Thermophiles, Paenibacillus napthalenovorans 32O-Y and Paenibacillus sp. 32O-W.</title>
        <authorList>
            <person name="Butler R.R.III."/>
            <person name="Wang J."/>
            <person name="Stark B.C."/>
            <person name="Pombert J.F."/>
        </authorList>
    </citation>
    <scope>NUCLEOTIDE SEQUENCE [LARGE SCALE GENOMIC DNA]</scope>
    <source>
        <strain evidence="5 6">32O-Y</strain>
    </source>
</reference>
<accession>A0A0U2UDQ7</accession>
<dbReference type="InterPro" id="IPR017871">
    <property type="entry name" value="ABC_transporter-like_CS"/>
</dbReference>
<dbReference type="OrthoDB" id="1679618at2"/>
<dbReference type="RefSeq" id="WP_062407611.1">
    <property type="nucleotide sequence ID" value="NZ_BJCS01000006.1"/>
</dbReference>
<dbReference type="EMBL" id="CP013652">
    <property type="protein sequence ID" value="ALS21340.1"/>
    <property type="molecule type" value="Genomic_DNA"/>
</dbReference>
<organism evidence="5 6">
    <name type="scientific">Paenibacillus naphthalenovorans</name>
    <dbReference type="NCBI Taxonomy" id="162209"/>
    <lineage>
        <taxon>Bacteria</taxon>
        <taxon>Bacillati</taxon>
        <taxon>Bacillota</taxon>
        <taxon>Bacilli</taxon>
        <taxon>Bacillales</taxon>
        <taxon>Paenibacillaceae</taxon>
        <taxon>Paenibacillus</taxon>
    </lineage>
</organism>
<evidence type="ECO:0000256" key="1">
    <source>
        <dbReference type="ARBA" id="ARBA00005417"/>
    </source>
</evidence>
<keyword evidence="6" id="KW-1185">Reference proteome</keyword>
<dbReference type="SMART" id="SM00382">
    <property type="entry name" value="AAA"/>
    <property type="match status" value="1"/>
</dbReference>
<reference evidence="6" key="1">
    <citation type="submission" date="2015-12" db="EMBL/GenBank/DDBJ databases">
        <title>Complete genome sequences of two moderately thermophilic Paenibacillus species.</title>
        <authorList>
            <person name="Butler R.III."/>
            <person name="Wang J."/>
            <person name="Stark B.C."/>
            <person name="Pombert J.-F."/>
        </authorList>
    </citation>
    <scope>NUCLEOTIDE SEQUENCE [LARGE SCALE GENOMIC DNA]</scope>
    <source>
        <strain evidence="6">32O-Y</strain>
    </source>
</reference>
<dbReference type="PANTHER" id="PTHR43166">
    <property type="entry name" value="AMINO ACID IMPORT ATP-BINDING PROTEIN"/>
    <property type="match status" value="1"/>
</dbReference>
<dbReference type="GO" id="GO:0016887">
    <property type="term" value="F:ATP hydrolysis activity"/>
    <property type="evidence" value="ECO:0007669"/>
    <property type="project" value="InterPro"/>
</dbReference>
<evidence type="ECO:0000256" key="3">
    <source>
        <dbReference type="ARBA" id="ARBA00022741"/>
    </source>
</evidence>
<evidence type="ECO:0000256" key="2">
    <source>
        <dbReference type="ARBA" id="ARBA00022448"/>
    </source>
</evidence>
<dbReference type="PATRIC" id="fig|162209.4.peg.1020"/>
<keyword evidence="4" id="KW-0067">ATP-binding</keyword>
<dbReference type="InterPro" id="IPR027417">
    <property type="entry name" value="P-loop_NTPase"/>
</dbReference>
<dbReference type="SUPFAM" id="SSF52540">
    <property type="entry name" value="P-loop containing nucleoside triphosphate hydrolases"/>
    <property type="match status" value="1"/>
</dbReference>
<dbReference type="PANTHER" id="PTHR43166:SF4">
    <property type="entry name" value="PHOSPHONATES IMPORT ATP-BINDING PROTEIN PHNC"/>
    <property type="match status" value="1"/>
</dbReference>
<dbReference type="Proteomes" id="UP000061660">
    <property type="component" value="Chromosome"/>
</dbReference>
<sequence length="241" mass="26790">MIKLENIHKTFDNNQVLNGIDLTIAKGEVIVLIGPSGCGKSTLLRCINGLESVSEGKIWIDGIDITGKRVNWQRIRQKVGMVFQSYNLYPHLTVLDNLILSPVRVQKKTKKEAVEIALSLLERVGLSDKRNAYPAQLSGGQQQRIAIARSLAMRPDVMLFDEVTSALDPELVKEVLDVMLDLAREGMTMVIVTHEMGFAKAAADRVVFLSGGAVIEEGPPELFFEAPKDERVKQFLNRVLH</sequence>
<keyword evidence="3" id="KW-0547">Nucleotide-binding</keyword>
<dbReference type="Gene3D" id="3.40.50.300">
    <property type="entry name" value="P-loop containing nucleotide triphosphate hydrolases"/>
    <property type="match status" value="1"/>
</dbReference>
<dbReference type="InterPro" id="IPR050086">
    <property type="entry name" value="MetN_ABC_transporter-like"/>
</dbReference>
<dbReference type="GO" id="GO:0015424">
    <property type="term" value="F:ABC-type amino acid transporter activity"/>
    <property type="evidence" value="ECO:0007669"/>
    <property type="project" value="InterPro"/>
</dbReference>
<dbReference type="InterPro" id="IPR003439">
    <property type="entry name" value="ABC_transporter-like_ATP-bd"/>
</dbReference>
<keyword evidence="2" id="KW-0813">Transport</keyword>
<evidence type="ECO:0000313" key="5">
    <source>
        <dbReference type="EMBL" id="ALS21340.1"/>
    </source>
</evidence>
<dbReference type="AlphaFoldDB" id="A0A0U2UDQ7"/>
<evidence type="ECO:0000256" key="4">
    <source>
        <dbReference type="ARBA" id="ARBA00022840"/>
    </source>
</evidence>
<name>A0A0U2UDQ7_9BACL</name>
<dbReference type="PIRSF" id="PIRSF039085">
    <property type="entry name" value="ABC_ATPase_HisP"/>
    <property type="match status" value="1"/>
</dbReference>
<dbReference type="CDD" id="cd03262">
    <property type="entry name" value="ABC_HisP_GlnQ"/>
    <property type="match status" value="1"/>
</dbReference>
<dbReference type="PROSITE" id="PS00211">
    <property type="entry name" value="ABC_TRANSPORTER_1"/>
    <property type="match status" value="1"/>
</dbReference>
<dbReference type="GO" id="GO:0005524">
    <property type="term" value="F:ATP binding"/>
    <property type="evidence" value="ECO:0007669"/>
    <property type="project" value="UniProtKB-KW"/>
</dbReference>
<dbReference type="STRING" id="162209.IJ22_09580"/>
<gene>
    <name evidence="5" type="ORF">IJ22_09580</name>
</gene>
<proteinExistence type="inferred from homology"/>
<dbReference type="KEGG" id="pnp:IJ22_09580"/>
<dbReference type="InterPro" id="IPR003593">
    <property type="entry name" value="AAA+_ATPase"/>
</dbReference>